<comment type="caution">
    <text evidence="4">The sequence shown here is derived from an EMBL/GenBank/DDBJ whole genome shotgun (WGS) entry which is preliminary data.</text>
</comment>
<dbReference type="InterPro" id="IPR040251">
    <property type="entry name" value="SEC31-like"/>
</dbReference>
<dbReference type="GO" id="GO:0005198">
    <property type="term" value="F:structural molecule activity"/>
    <property type="evidence" value="ECO:0007669"/>
    <property type="project" value="TreeGrafter"/>
</dbReference>
<dbReference type="EMBL" id="BGPR01076362">
    <property type="protein sequence ID" value="GBL60714.1"/>
    <property type="molecule type" value="Genomic_DNA"/>
</dbReference>
<dbReference type="AlphaFoldDB" id="A0A4Y1ZPL4"/>
<dbReference type="GO" id="GO:0030127">
    <property type="term" value="C:COPII vesicle coat"/>
    <property type="evidence" value="ECO:0007669"/>
    <property type="project" value="TreeGrafter"/>
</dbReference>
<dbReference type="PANTHER" id="PTHR13923">
    <property type="entry name" value="SEC31-RELATED PROTEIN"/>
    <property type="match status" value="1"/>
</dbReference>
<name>A0A4Y1ZPL4_ARAVE</name>
<dbReference type="GO" id="GO:0090110">
    <property type="term" value="P:COPII-coated vesicle cargo loading"/>
    <property type="evidence" value="ECO:0007669"/>
    <property type="project" value="TreeGrafter"/>
</dbReference>
<sequence>FGGKLVYFASDSSTAPQTGDYPQPRIVHITQVVTEPELLKKSEKLESSLVNGNLIDFCQSKADASQTEQERITWNFLQATFNSAPRSQMLSLLGYNYEKVVSEVSFHFMKHFCKIYNN</sequence>
<dbReference type="GO" id="GO:0007029">
    <property type="term" value="P:endoplasmic reticulum organization"/>
    <property type="evidence" value="ECO:0007669"/>
    <property type="project" value="TreeGrafter"/>
</dbReference>
<dbReference type="Gene3D" id="1.25.40.1030">
    <property type="match status" value="1"/>
</dbReference>
<evidence type="ECO:0000313" key="5">
    <source>
        <dbReference type="Proteomes" id="UP000499080"/>
    </source>
</evidence>
<dbReference type="Proteomes" id="UP000499080">
    <property type="component" value="Unassembled WGS sequence"/>
</dbReference>
<dbReference type="GO" id="GO:0070971">
    <property type="term" value="C:endoplasmic reticulum exit site"/>
    <property type="evidence" value="ECO:0007669"/>
    <property type="project" value="TreeGrafter"/>
</dbReference>
<protein>
    <submittedName>
        <fullName evidence="4">Uncharacterized protein</fullName>
    </submittedName>
</protein>
<feature type="non-terminal residue" evidence="4">
    <location>
        <position position="1"/>
    </location>
</feature>
<dbReference type="PANTHER" id="PTHR13923:SF11">
    <property type="entry name" value="SECRETORY 31, ISOFORM D"/>
    <property type="match status" value="1"/>
</dbReference>
<keyword evidence="2" id="KW-0853">WD repeat</keyword>
<evidence type="ECO:0000256" key="1">
    <source>
        <dbReference type="ARBA" id="ARBA00022448"/>
    </source>
</evidence>
<accession>A0A4Y1ZPL4</accession>
<keyword evidence="1" id="KW-0813">Transport</keyword>
<organism evidence="4 5">
    <name type="scientific">Araneus ventricosus</name>
    <name type="common">Orbweaver spider</name>
    <name type="synonym">Epeira ventricosa</name>
    <dbReference type="NCBI Taxonomy" id="182803"/>
    <lineage>
        <taxon>Eukaryota</taxon>
        <taxon>Metazoa</taxon>
        <taxon>Ecdysozoa</taxon>
        <taxon>Arthropoda</taxon>
        <taxon>Chelicerata</taxon>
        <taxon>Arachnida</taxon>
        <taxon>Araneae</taxon>
        <taxon>Araneomorphae</taxon>
        <taxon>Entelegynae</taxon>
        <taxon>Araneoidea</taxon>
        <taxon>Araneidae</taxon>
        <taxon>Araneus</taxon>
    </lineage>
</organism>
<reference evidence="4 5" key="1">
    <citation type="journal article" date="2019" name="Sci. Rep.">
        <title>Orb-weaving spider Araneus ventricosus genome elucidates the spidroin gene catalogue.</title>
        <authorList>
            <person name="Kono N."/>
            <person name="Nakamura H."/>
            <person name="Ohtoshi R."/>
            <person name="Moran D.A.P."/>
            <person name="Shinohara A."/>
            <person name="Yoshida Y."/>
            <person name="Fujiwara M."/>
            <person name="Mori M."/>
            <person name="Tomita M."/>
            <person name="Arakawa K."/>
        </authorList>
    </citation>
    <scope>NUCLEOTIDE SEQUENCE [LARGE SCALE GENOMIC DNA]</scope>
</reference>
<proteinExistence type="predicted"/>
<keyword evidence="5" id="KW-1185">Reference proteome</keyword>
<evidence type="ECO:0000256" key="3">
    <source>
        <dbReference type="ARBA" id="ARBA00022737"/>
    </source>
</evidence>
<gene>
    <name evidence="4" type="ORF">AVEN_47280_1</name>
</gene>
<evidence type="ECO:0000256" key="2">
    <source>
        <dbReference type="ARBA" id="ARBA00022574"/>
    </source>
</evidence>
<dbReference type="OrthoDB" id="542917at2759"/>
<evidence type="ECO:0000313" key="4">
    <source>
        <dbReference type="EMBL" id="GBL60714.1"/>
    </source>
</evidence>
<keyword evidence="3" id="KW-0677">Repeat</keyword>